<accession>A0A8S5RG56</accession>
<proteinExistence type="predicted"/>
<evidence type="ECO:0000313" key="1">
    <source>
        <dbReference type="EMBL" id="DAE29972.1"/>
    </source>
</evidence>
<reference evidence="1" key="1">
    <citation type="journal article" date="2021" name="Proc. Natl. Acad. Sci. U.S.A.">
        <title>A Catalog of Tens of Thousands of Viruses from Human Metagenomes Reveals Hidden Associations with Chronic Diseases.</title>
        <authorList>
            <person name="Tisza M.J."/>
            <person name="Buck C.B."/>
        </authorList>
    </citation>
    <scope>NUCLEOTIDE SEQUENCE</scope>
    <source>
        <strain evidence="1">CtE0n6</strain>
    </source>
</reference>
<dbReference type="EMBL" id="BK059101">
    <property type="protein sequence ID" value="DAE29972.1"/>
    <property type="molecule type" value="Genomic_DNA"/>
</dbReference>
<protein>
    <submittedName>
        <fullName evidence="1">Uncharacterized protein</fullName>
    </submittedName>
</protein>
<organism evidence="1">
    <name type="scientific">virus sp. ctE0n6</name>
    <dbReference type="NCBI Taxonomy" id="2827985"/>
    <lineage>
        <taxon>Viruses</taxon>
    </lineage>
</organism>
<sequence>MKTIINKIVSFILALGVIIGAFEIYNRYIEPKAQTEFEVTNILYESTNDFYLEPNEVALILNNNDYIIINTETNKGYYNNESDIDISTLDINNYGSTGWHKYRINNQ</sequence>
<dbReference type="SUPFAM" id="SSF57414">
    <property type="entry name" value="Hairpin loop containing domain-like"/>
    <property type="match status" value="1"/>
</dbReference>
<name>A0A8S5RG56_9VIRU</name>